<organism evidence="1 2">
    <name type="scientific">Nematostella vectensis</name>
    <name type="common">Starlet sea anemone</name>
    <dbReference type="NCBI Taxonomy" id="45351"/>
    <lineage>
        <taxon>Eukaryota</taxon>
        <taxon>Metazoa</taxon>
        <taxon>Cnidaria</taxon>
        <taxon>Anthozoa</taxon>
        <taxon>Hexacorallia</taxon>
        <taxon>Actiniaria</taxon>
        <taxon>Edwardsiidae</taxon>
        <taxon>Nematostella</taxon>
    </lineage>
</organism>
<dbReference type="HOGENOM" id="CLU_3147478_0_0_1"/>
<evidence type="ECO:0000313" key="2">
    <source>
        <dbReference type="Proteomes" id="UP000001593"/>
    </source>
</evidence>
<feature type="non-terminal residue" evidence="1">
    <location>
        <position position="1"/>
    </location>
</feature>
<dbReference type="STRING" id="45351.A7T7C2"/>
<protein>
    <submittedName>
        <fullName evidence="1">Uncharacterized protein</fullName>
    </submittedName>
</protein>
<reference evidence="1 2" key="1">
    <citation type="journal article" date="2007" name="Science">
        <title>Sea anemone genome reveals ancestral eumetazoan gene repertoire and genomic organization.</title>
        <authorList>
            <person name="Putnam N.H."/>
            <person name="Srivastava M."/>
            <person name="Hellsten U."/>
            <person name="Dirks B."/>
            <person name="Chapman J."/>
            <person name="Salamov A."/>
            <person name="Terry A."/>
            <person name="Shapiro H."/>
            <person name="Lindquist E."/>
            <person name="Kapitonov V.V."/>
            <person name="Jurka J."/>
            <person name="Genikhovich G."/>
            <person name="Grigoriev I.V."/>
            <person name="Lucas S.M."/>
            <person name="Steele R.E."/>
            <person name="Finnerty J.R."/>
            <person name="Technau U."/>
            <person name="Martindale M.Q."/>
            <person name="Rokhsar D.S."/>
        </authorList>
    </citation>
    <scope>NUCLEOTIDE SEQUENCE [LARGE SCALE GENOMIC DNA]</scope>
    <source>
        <strain evidence="2">CH2 X CH6</strain>
    </source>
</reference>
<name>A7T7C2_NEMVE</name>
<dbReference type="EMBL" id="DS471984">
    <property type="protein sequence ID" value="EDO28130.1"/>
    <property type="molecule type" value="Genomic_DNA"/>
</dbReference>
<sequence length="49" mass="5639">ELMLDCFVSSFRINYRNSQHFDPCLLPSSPVIFNLVCVKGIYMIVTEVV</sequence>
<dbReference type="PhylomeDB" id="A7T7C2"/>
<gene>
    <name evidence="1" type="ORF">NEMVEDRAFT_v1g148734</name>
</gene>
<proteinExistence type="predicted"/>
<dbReference type="InParanoid" id="A7T7C2"/>
<evidence type="ECO:0000313" key="1">
    <source>
        <dbReference type="EMBL" id="EDO28130.1"/>
    </source>
</evidence>
<dbReference type="Proteomes" id="UP000001593">
    <property type="component" value="Unassembled WGS sequence"/>
</dbReference>
<keyword evidence="2" id="KW-1185">Reference proteome</keyword>
<dbReference type="AlphaFoldDB" id="A7T7C2"/>
<accession>A7T7C2</accession>